<dbReference type="PANTHER" id="PTHR44366">
    <property type="entry name" value="UDP-N-ACETYLGLUCOSAMINE--PEPTIDE N-ACETYLGLUCOSAMINYLTRANSFERASE 110 KDA SUBUNIT"/>
    <property type="match status" value="1"/>
</dbReference>
<evidence type="ECO:0000313" key="3">
    <source>
        <dbReference type="EMBL" id="GCE96425.1"/>
    </source>
</evidence>
<dbReference type="PROSITE" id="PS50005">
    <property type="entry name" value="TPR"/>
    <property type="match status" value="4"/>
</dbReference>
<evidence type="ECO:0000256" key="1">
    <source>
        <dbReference type="PROSITE-ProRule" id="PRU00339"/>
    </source>
</evidence>
<dbReference type="SMART" id="SM00028">
    <property type="entry name" value="TPR"/>
    <property type="match status" value="10"/>
</dbReference>
<comment type="caution">
    <text evidence="3">The sequence shown here is derived from an EMBL/GenBank/DDBJ whole genome shotgun (WGS) entry which is preliminary data.</text>
</comment>
<evidence type="ECO:0000259" key="2">
    <source>
        <dbReference type="Pfam" id="PF04577"/>
    </source>
</evidence>
<name>A0A5M3TDC2_LIMPL</name>
<dbReference type="PROSITE" id="PS50293">
    <property type="entry name" value="TPR_REGION"/>
    <property type="match status" value="3"/>
</dbReference>
<reference evidence="3 4" key="1">
    <citation type="journal article" date="2019" name="J Genomics">
        <title>The Draft Genome of a Hydrogen-producing Cyanobacterium, Arthrospira platensis NIES-46.</title>
        <authorList>
            <person name="Suzuki S."/>
            <person name="Yamaguchi H."/>
            <person name="Kawachi M."/>
        </authorList>
    </citation>
    <scope>NUCLEOTIDE SEQUENCE [LARGE SCALE GENOMIC DNA]</scope>
    <source>
        <strain evidence="3 4">NIES-46</strain>
    </source>
</reference>
<protein>
    <submittedName>
        <fullName evidence="3">TPR domain protein</fullName>
    </submittedName>
</protein>
<accession>A0A5M3TDC2</accession>
<keyword evidence="4" id="KW-1185">Reference proteome</keyword>
<dbReference type="Pfam" id="PF04577">
    <property type="entry name" value="Glyco_transf_61"/>
    <property type="match status" value="1"/>
</dbReference>
<feature type="repeat" description="TPR" evidence="1">
    <location>
        <begin position="289"/>
        <end position="322"/>
    </location>
</feature>
<gene>
    <name evidence="3" type="ORF">NIES46_44970</name>
</gene>
<keyword evidence="1" id="KW-0802">TPR repeat</keyword>
<dbReference type="InterPro" id="IPR011990">
    <property type="entry name" value="TPR-like_helical_dom_sf"/>
</dbReference>
<dbReference type="Gene3D" id="1.25.40.10">
    <property type="entry name" value="Tetratricopeptide repeat domain"/>
    <property type="match status" value="2"/>
</dbReference>
<dbReference type="Pfam" id="PF00515">
    <property type="entry name" value="TPR_1"/>
    <property type="match status" value="1"/>
</dbReference>
<dbReference type="Pfam" id="PF13414">
    <property type="entry name" value="TPR_11"/>
    <property type="match status" value="2"/>
</dbReference>
<feature type="repeat" description="TPR" evidence="1">
    <location>
        <begin position="255"/>
        <end position="288"/>
    </location>
</feature>
<dbReference type="SUPFAM" id="SSF48452">
    <property type="entry name" value="TPR-like"/>
    <property type="match status" value="2"/>
</dbReference>
<dbReference type="EMBL" id="BIMW01000190">
    <property type="protein sequence ID" value="GCE96425.1"/>
    <property type="molecule type" value="Genomic_DNA"/>
</dbReference>
<dbReference type="PANTHER" id="PTHR44366:SF1">
    <property type="entry name" value="UDP-N-ACETYLGLUCOSAMINE--PEPTIDE N-ACETYLGLUCOSAMINYLTRANSFERASE 110 KDA SUBUNIT"/>
    <property type="match status" value="1"/>
</dbReference>
<feature type="repeat" description="TPR" evidence="1">
    <location>
        <begin position="187"/>
        <end position="220"/>
    </location>
</feature>
<dbReference type="Proteomes" id="UP000326169">
    <property type="component" value="Unassembled WGS sequence"/>
</dbReference>
<dbReference type="InterPro" id="IPR019734">
    <property type="entry name" value="TPR_rpt"/>
</dbReference>
<organism evidence="3 4">
    <name type="scientific">Limnospira platensis NIES-46</name>
    <dbReference type="NCBI Taxonomy" id="1236695"/>
    <lineage>
        <taxon>Bacteria</taxon>
        <taxon>Bacillati</taxon>
        <taxon>Cyanobacteriota</taxon>
        <taxon>Cyanophyceae</taxon>
        <taxon>Oscillatoriophycideae</taxon>
        <taxon>Oscillatoriales</taxon>
        <taxon>Sirenicapillariaceae</taxon>
        <taxon>Limnospira</taxon>
    </lineage>
</organism>
<sequence length="748" mass="84540">MSISANDENVQPEVIRLHEQAVLYLNARNWAEAINCCEEALKIDSNFALSYQTLGTIRQLQGDYVGAECCYHSALKIAPNFAEVHANLGSLYAKNQRWNEAINAYERAIEIRPDMGGVYRNLAKVFRQCGEPERATEYWCKAILVSADGVRFKDYLNLGNELQQQQQLEEAIAIYEKGILNYPAQSDVLYHNLGQIFGQQERWEEAVKCYERAIEINPNQFYYYYGLAQVLKTQEKWSELIPVCRQAIALKPDVDWLYMNLGDSLLATGEIEEAIANYREAIRLNPQLSWLYQKLGHALKLVGNIDEAIVSYEKAIALKPELIWLYDILAQLLTEKERWQEVQDLCIEALKRKPDFIKAYHHLSKILKNRGLIEDANNALIFKKLSSKFIQEILPNLSEKTTDSQTHLSIKYILIYPAQTLEIKPANILIPNLPETLTTCQISTGDFGVAIVENGRVWGDMATSAVFTDDGKLVTDLASGGAEFVAVSEHLPPPEEIDGVVAFLSVRFGGGYFHWMLDIMARFHLLEAAGIDLNSIDKFVVNAWETPYQKQALETLKIPPKKIISNKDINHLKATQIIIPTPNLSSHRGLQISQWNCDFLKQTFCPSLGDTKQRIYIDRTLAPSRQVLNNSQVIECLTQFNIKPVQLESMTLEQQAELFATSEVIISPHGAGLTNLAFCQTDTTVIEILSPDYCPSIYRLLSGICELEYYPILGDNLPENEAKLIGKNINIVINIDRLMQTIQAAGLA</sequence>
<feature type="repeat" description="TPR" evidence="1">
    <location>
        <begin position="82"/>
        <end position="115"/>
    </location>
</feature>
<dbReference type="RefSeq" id="WP_006619752.1">
    <property type="nucleotide sequence ID" value="NZ_BIMW01000190.1"/>
</dbReference>
<dbReference type="Pfam" id="PF13181">
    <property type="entry name" value="TPR_8"/>
    <property type="match status" value="1"/>
</dbReference>
<evidence type="ECO:0000313" key="4">
    <source>
        <dbReference type="Proteomes" id="UP000326169"/>
    </source>
</evidence>
<dbReference type="InterPro" id="IPR037919">
    <property type="entry name" value="OGT"/>
</dbReference>
<dbReference type="GeneID" id="301685230"/>
<feature type="domain" description="Glycosyltransferase 61 catalytic" evidence="2">
    <location>
        <begin position="512"/>
        <end position="686"/>
    </location>
</feature>
<proteinExistence type="predicted"/>
<dbReference type="InterPro" id="IPR049625">
    <property type="entry name" value="Glyco_transf_61_cat"/>
</dbReference>